<dbReference type="AlphaFoldDB" id="A0A067N9S2"/>
<organism evidence="2 3">
    <name type="scientific">Botryobasidium botryosum (strain FD-172 SS1)</name>
    <dbReference type="NCBI Taxonomy" id="930990"/>
    <lineage>
        <taxon>Eukaryota</taxon>
        <taxon>Fungi</taxon>
        <taxon>Dikarya</taxon>
        <taxon>Basidiomycota</taxon>
        <taxon>Agaricomycotina</taxon>
        <taxon>Agaricomycetes</taxon>
        <taxon>Cantharellales</taxon>
        <taxon>Botryobasidiaceae</taxon>
        <taxon>Botryobasidium</taxon>
    </lineage>
</organism>
<proteinExistence type="predicted"/>
<dbReference type="HOGENOM" id="CLU_1758518_0_0_1"/>
<evidence type="ECO:0000313" key="2">
    <source>
        <dbReference type="EMBL" id="KDQ20541.1"/>
    </source>
</evidence>
<evidence type="ECO:0000313" key="3">
    <source>
        <dbReference type="Proteomes" id="UP000027195"/>
    </source>
</evidence>
<gene>
    <name evidence="2" type="ORF">BOTBODRAFT_310766</name>
</gene>
<sequence length="148" mass="17097">MTDYLDAKAQLEYEHARQRAFKPSDRRKSKAKPRHKGGRFVRKYAPLGDVDVDSHDTASVVHSAMDATVFRRDQREVSLMDLIRPTGKKQRDSFEMVPRPNRRVIALDDEESSDEEWERIDSRIWRGGPTRPTYAGVASGKRRAKEGR</sequence>
<dbReference type="Proteomes" id="UP000027195">
    <property type="component" value="Unassembled WGS sequence"/>
</dbReference>
<keyword evidence="3" id="KW-1185">Reference proteome</keyword>
<reference evidence="3" key="1">
    <citation type="journal article" date="2014" name="Proc. Natl. Acad. Sci. U.S.A.">
        <title>Extensive sampling of basidiomycete genomes demonstrates inadequacy of the white-rot/brown-rot paradigm for wood decay fungi.</title>
        <authorList>
            <person name="Riley R."/>
            <person name="Salamov A.A."/>
            <person name="Brown D.W."/>
            <person name="Nagy L.G."/>
            <person name="Floudas D."/>
            <person name="Held B.W."/>
            <person name="Levasseur A."/>
            <person name="Lombard V."/>
            <person name="Morin E."/>
            <person name="Otillar R."/>
            <person name="Lindquist E.A."/>
            <person name="Sun H."/>
            <person name="LaButti K.M."/>
            <person name="Schmutz J."/>
            <person name="Jabbour D."/>
            <person name="Luo H."/>
            <person name="Baker S.E."/>
            <person name="Pisabarro A.G."/>
            <person name="Walton J.D."/>
            <person name="Blanchette R.A."/>
            <person name="Henrissat B."/>
            <person name="Martin F."/>
            <person name="Cullen D."/>
            <person name="Hibbett D.S."/>
            <person name="Grigoriev I.V."/>
        </authorList>
    </citation>
    <scope>NUCLEOTIDE SEQUENCE [LARGE SCALE GENOMIC DNA]</scope>
    <source>
        <strain evidence="3">FD-172 SS1</strain>
    </source>
</reference>
<feature type="compositionally biased region" description="Basic and acidic residues" evidence="1">
    <location>
        <begin position="15"/>
        <end position="26"/>
    </location>
</feature>
<name>A0A067N9S2_BOTB1</name>
<feature type="region of interest" description="Disordered" evidence="1">
    <location>
        <begin position="128"/>
        <end position="148"/>
    </location>
</feature>
<accession>A0A067N9S2</accession>
<evidence type="ECO:0000256" key="1">
    <source>
        <dbReference type="SAM" id="MobiDB-lite"/>
    </source>
</evidence>
<protein>
    <submittedName>
        <fullName evidence="2">Uncharacterized protein</fullName>
    </submittedName>
</protein>
<feature type="compositionally biased region" description="Basic residues" evidence="1">
    <location>
        <begin position="27"/>
        <end position="38"/>
    </location>
</feature>
<dbReference type="EMBL" id="KL198017">
    <property type="protein sequence ID" value="KDQ20541.1"/>
    <property type="molecule type" value="Genomic_DNA"/>
</dbReference>
<dbReference type="InParanoid" id="A0A067N9S2"/>
<feature type="region of interest" description="Disordered" evidence="1">
    <location>
        <begin position="15"/>
        <end position="38"/>
    </location>
</feature>